<sequence>MLGSQVNEHFMWKYLLIKILNITENIRSKPHYCNIVCHGLGNGGLISGVTTGSVGIRNNMQTISSLLQPIIWVCLREYILHMNVICMLQRAKGEN</sequence>
<reference evidence="1" key="1">
    <citation type="submission" date="2025-08" db="UniProtKB">
        <authorList>
            <consortium name="Ensembl"/>
        </authorList>
    </citation>
    <scope>IDENTIFICATION</scope>
</reference>
<dbReference type="Ensembl" id="ENSCATT00000049271.1">
    <property type="protein sequence ID" value="ENSCATP00000025043.1"/>
    <property type="gene ID" value="ENSCATG00000036019.1"/>
</dbReference>
<name>A0A2K5MIJ3_CERAT</name>
<accession>A0A2K5MIJ3</accession>
<dbReference type="GeneTree" id="ENSGT00910000147068"/>
<dbReference type="AlphaFoldDB" id="A0A2K5MIJ3"/>
<reference evidence="1" key="2">
    <citation type="submission" date="2025-09" db="UniProtKB">
        <authorList>
            <consortium name="Ensembl"/>
        </authorList>
    </citation>
    <scope>IDENTIFICATION</scope>
</reference>
<evidence type="ECO:0000313" key="2">
    <source>
        <dbReference type="Proteomes" id="UP000233060"/>
    </source>
</evidence>
<proteinExistence type="predicted"/>
<dbReference type="OMA" id="HMNVICM"/>
<protein>
    <submittedName>
        <fullName evidence="1">Uncharacterized protein</fullName>
    </submittedName>
</protein>
<evidence type="ECO:0000313" key="1">
    <source>
        <dbReference type="Ensembl" id="ENSCATP00000025043.1"/>
    </source>
</evidence>
<dbReference type="Proteomes" id="UP000233060">
    <property type="component" value="Unassembled WGS sequence"/>
</dbReference>
<keyword evidence="2" id="KW-1185">Reference proteome</keyword>
<organism evidence="1 2">
    <name type="scientific">Cercocebus atys</name>
    <name type="common">Sooty mangabey</name>
    <name type="synonym">Cercocebus torquatus atys</name>
    <dbReference type="NCBI Taxonomy" id="9531"/>
    <lineage>
        <taxon>Eukaryota</taxon>
        <taxon>Metazoa</taxon>
        <taxon>Chordata</taxon>
        <taxon>Craniata</taxon>
        <taxon>Vertebrata</taxon>
        <taxon>Euteleostomi</taxon>
        <taxon>Mammalia</taxon>
        <taxon>Eutheria</taxon>
        <taxon>Euarchontoglires</taxon>
        <taxon>Primates</taxon>
        <taxon>Haplorrhini</taxon>
        <taxon>Catarrhini</taxon>
        <taxon>Cercopithecidae</taxon>
        <taxon>Cercopithecinae</taxon>
        <taxon>Cercocebus</taxon>
    </lineage>
</organism>
<dbReference type="Bgee" id="ENSCATG00000036019">
    <property type="expression patterns" value="Expressed in bone marrow and 12 other cell types or tissues"/>
</dbReference>